<evidence type="ECO:0000259" key="1">
    <source>
        <dbReference type="Pfam" id="PF14478"/>
    </source>
</evidence>
<dbReference type="Pfam" id="PF14478">
    <property type="entry name" value="DUF4430"/>
    <property type="match status" value="1"/>
</dbReference>
<dbReference type="Proteomes" id="UP000198437">
    <property type="component" value="Unassembled WGS sequence"/>
</dbReference>
<feature type="domain" description="Transcobalamin-like C-terminal" evidence="1">
    <location>
        <begin position="60"/>
        <end position="123"/>
    </location>
</feature>
<comment type="caution">
    <text evidence="2">The sequence shown here is derived from an EMBL/GenBank/DDBJ whole genome shotgun (WGS) entry which is preliminary data.</text>
</comment>
<dbReference type="InterPro" id="IPR027954">
    <property type="entry name" value="Transcobalamin-like_C"/>
</dbReference>
<reference evidence="2 3" key="1">
    <citation type="submission" date="2016-05" db="EMBL/GenBank/DDBJ databases">
        <authorList>
            <person name="Johnson T.J."/>
            <person name="Youmans B.P."/>
            <person name="Case K.A."/>
        </authorList>
    </citation>
    <scope>NUCLEOTIDE SEQUENCE [LARGE SCALE GENOMIC DNA]</scope>
    <source>
        <strain evidence="2 3">UMNLC6</strain>
    </source>
</reference>
<organism evidence="2 3">
    <name type="scientific">Lactobacillus crispatus</name>
    <dbReference type="NCBI Taxonomy" id="47770"/>
    <lineage>
        <taxon>Bacteria</taxon>
        <taxon>Bacillati</taxon>
        <taxon>Bacillota</taxon>
        <taxon>Bacilli</taxon>
        <taxon>Lactobacillales</taxon>
        <taxon>Lactobacillaceae</taxon>
        <taxon>Lactobacillus</taxon>
    </lineage>
</organism>
<gene>
    <name evidence="2" type="ORF">AYP82_07505</name>
</gene>
<accession>A0A226UDB3</accession>
<dbReference type="Gene3D" id="2.170.130.30">
    <property type="match status" value="1"/>
</dbReference>
<dbReference type="EMBL" id="LYQW01000010">
    <property type="protein sequence ID" value="OXC23379.1"/>
    <property type="molecule type" value="Genomic_DNA"/>
</dbReference>
<dbReference type="AlphaFoldDB" id="A0A226UDB3"/>
<sequence length="127" mass="14079">MTKTKLLSLTTTGAVFVSLLFTGVAPTSNVQAASYIKVHYTLKKGNKAFSHKSFKVKKNAKVITGLKKGWHVKSTNGFVTSIAGRSQNKSKNIYWTYTINGKYASKGAYQQPLHRNDRVVWKLAGIK</sequence>
<proteinExistence type="predicted"/>
<evidence type="ECO:0000313" key="2">
    <source>
        <dbReference type="EMBL" id="OXC23379.1"/>
    </source>
</evidence>
<evidence type="ECO:0000313" key="3">
    <source>
        <dbReference type="Proteomes" id="UP000198437"/>
    </source>
</evidence>
<name>A0A226UDB3_9LACO</name>
<protein>
    <recommendedName>
        <fullName evidence="1">Transcobalamin-like C-terminal domain-containing protein</fullName>
    </recommendedName>
</protein>
<dbReference type="RefSeq" id="WP_023487848.1">
    <property type="nucleotide sequence ID" value="NZ_CABMHY010000002.1"/>
</dbReference>